<evidence type="ECO:0000313" key="4">
    <source>
        <dbReference type="EMBL" id="QDP40778.1"/>
    </source>
</evidence>
<dbReference type="InterPro" id="IPR000979">
    <property type="entry name" value="Phosphodiesterase_MJ0936/Vps29"/>
</dbReference>
<dbReference type="SUPFAM" id="SSF56300">
    <property type="entry name" value="Metallo-dependent phosphatases"/>
    <property type="match status" value="1"/>
</dbReference>
<dbReference type="PANTHER" id="PTHR11124">
    <property type="entry name" value="VACUOLAR SORTING PROTEIN VPS29"/>
    <property type="match status" value="1"/>
</dbReference>
<dbReference type="OrthoDB" id="9800565at2"/>
<name>A0A516KH98_9BACI</name>
<dbReference type="AlphaFoldDB" id="A0A516KH98"/>
<keyword evidence="5" id="KW-1185">Reference proteome</keyword>
<dbReference type="Proteomes" id="UP000315215">
    <property type="component" value="Chromosome"/>
</dbReference>
<dbReference type="GO" id="GO:0016787">
    <property type="term" value="F:hydrolase activity"/>
    <property type="evidence" value="ECO:0007669"/>
    <property type="project" value="UniProtKB-UniRule"/>
</dbReference>
<reference evidence="4 5" key="1">
    <citation type="submission" date="2019-07" db="EMBL/GenBank/DDBJ databases">
        <authorList>
            <person name="Li J."/>
        </authorList>
    </citation>
    <scope>NUCLEOTIDE SEQUENCE [LARGE SCALE GENOMIC DNA]</scope>
    <source>
        <strain evidence="4 5">TKL69</strain>
    </source>
</reference>
<evidence type="ECO:0000256" key="2">
    <source>
        <dbReference type="RuleBase" id="RU362039"/>
    </source>
</evidence>
<comment type="similarity">
    <text evidence="1 2">Belongs to the metallophosphoesterase superfamily. YfcE family.</text>
</comment>
<dbReference type="EMBL" id="CP041666">
    <property type="protein sequence ID" value="QDP40778.1"/>
    <property type="molecule type" value="Genomic_DNA"/>
</dbReference>
<dbReference type="Pfam" id="PF12850">
    <property type="entry name" value="Metallophos_2"/>
    <property type="match status" value="1"/>
</dbReference>
<dbReference type="Gene3D" id="3.60.21.10">
    <property type="match status" value="1"/>
</dbReference>
<sequence>MTKVLIMSDSHGLRDELTILKQRHEQDVDVFIHCGDSELQSDASELSTFIKVAGNCDMDPRYPKEEVVDIDDFTFLVVHGHLHQVKASLMPLSYRAQEHHAQIACFGHTHIAGAEKVGDILFINPGSILLPRGRMEKTYAIASWEHSKSVRVAFYTLDGEVLEDMEYEVSMNG</sequence>
<feature type="domain" description="Calcineurin-like phosphoesterase" evidence="3">
    <location>
        <begin position="3"/>
        <end position="145"/>
    </location>
</feature>
<dbReference type="InterPro" id="IPR029052">
    <property type="entry name" value="Metallo-depent_PP-like"/>
</dbReference>
<dbReference type="NCBIfam" id="TIGR00040">
    <property type="entry name" value="yfcE"/>
    <property type="match status" value="1"/>
</dbReference>
<dbReference type="RefSeq" id="WP_143894658.1">
    <property type="nucleotide sequence ID" value="NZ_CP041666.1"/>
</dbReference>
<dbReference type="InterPro" id="IPR024654">
    <property type="entry name" value="Calcineurin-like_PHP_lpxH"/>
</dbReference>
<comment type="cofactor">
    <cofactor evidence="2">
        <name>a divalent metal cation</name>
        <dbReference type="ChEBI" id="CHEBI:60240"/>
    </cofactor>
</comment>
<gene>
    <name evidence="4" type="ORF">FN924_11635</name>
</gene>
<dbReference type="CDD" id="cd00841">
    <property type="entry name" value="MPP_YfcE"/>
    <property type="match status" value="1"/>
</dbReference>
<accession>A0A516KH98</accession>
<evidence type="ECO:0000256" key="1">
    <source>
        <dbReference type="ARBA" id="ARBA00008950"/>
    </source>
</evidence>
<dbReference type="GO" id="GO:0046872">
    <property type="term" value="F:metal ion binding"/>
    <property type="evidence" value="ECO:0007669"/>
    <property type="project" value="UniProtKB-KW"/>
</dbReference>
<evidence type="ECO:0000259" key="3">
    <source>
        <dbReference type="Pfam" id="PF12850"/>
    </source>
</evidence>
<protein>
    <recommendedName>
        <fullName evidence="2">Phosphoesterase</fullName>
        <ecNumber evidence="2">3.1.4.-</ecNumber>
    </recommendedName>
</protein>
<proteinExistence type="inferred from homology"/>
<dbReference type="EC" id="3.1.4.-" evidence="2"/>
<evidence type="ECO:0000313" key="5">
    <source>
        <dbReference type="Proteomes" id="UP000315215"/>
    </source>
</evidence>
<dbReference type="InterPro" id="IPR041802">
    <property type="entry name" value="MPP_YfcE"/>
</dbReference>
<dbReference type="KEGG" id="aqt:FN924_11635"/>
<organism evidence="4 5">
    <name type="scientific">Radiobacillus deserti</name>
    <dbReference type="NCBI Taxonomy" id="2594883"/>
    <lineage>
        <taxon>Bacteria</taxon>
        <taxon>Bacillati</taxon>
        <taxon>Bacillota</taxon>
        <taxon>Bacilli</taxon>
        <taxon>Bacillales</taxon>
        <taxon>Bacillaceae</taxon>
        <taxon>Radiobacillus</taxon>
    </lineage>
</organism>
<keyword evidence="2" id="KW-0479">Metal-binding</keyword>